<comment type="cofactor">
    <cofactor evidence="1">
        <name>Zn(2+)</name>
        <dbReference type="ChEBI" id="CHEBI:29105"/>
    </cofactor>
</comment>
<name>A0A645IGG5_9ZZZZ</name>
<keyword evidence="4" id="KW-0862">Zinc</keyword>
<dbReference type="EC" id="1.-.-.-" evidence="6"/>
<evidence type="ECO:0000256" key="5">
    <source>
        <dbReference type="ARBA" id="ARBA00023002"/>
    </source>
</evidence>
<protein>
    <submittedName>
        <fullName evidence="6">Putative zinc-type alcohol dehydrogenase-like protein YdjJ</fullName>
        <ecNumber evidence="6">1.-.-.-</ecNumber>
    </submittedName>
</protein>
<dbReference type="PANTHER" id="PTHR43161:SF9">
    <property type="entry name" value="SORBITOL DEHYDROGENASE"/>
    <property type="match status" value="1"/>
</dbReference>
<keyword evidence="3" id="KW-0479">Metal-binding</keyword>
<dbReference type="PANTHER" id="PTHR43161">
    <property type="entry name" value="SORBITOL DEHYDROGENASE"/>
    <property type="match status" value="1"/>
</dbReference>
<comment type="similarity">
    <text evidence="2">Belongs to the zinc-containing alcohol dehydrogenase family.</text>
</comment>
<evidence type="ECO:0000256" key="1">
    <source>
        <dbReference type="ARBA" id="ARBA00001947"/>
    </source>
</evidence>
<sequence>MAAESEVKYNFFQAMEKELTIRCVFRYRNLYPVAIAAIASGSIDVKQIVTHEFTLDESEKAFQTVVEDAQNVVKGIIRM</sequence>
<organism evidence="6">
    <name type="scientific">bioreactor metagenome</name>
    <dbReference type="NCBI Taxonomy" id="1076179"/>
    <lineage>
        <taxon>unclassified sequences</taxon>
        <taxon>metagenomes</taxon>
        <taxon>ecological metagenomes</taxon>
    </lineage>
</organism>
<proteinExistence type="inferred from homology"/>
<dbReference type="Gene3D" id="3.90.180.10">
    <property type="entry name" value="Medium-chain alcohol dehydrogenases, catalytic domain"/>
    <property type="match status" value="1"/>
</dbReference>
<evidence type="ECO:0000256" key="4">
    <source>
        <dbReference type="ARBA" id="ARBA00022833"/>
    </source>
</evidence>
<dbReference type="EMBL" id="VSSQ01114556">
    <property type="protein sequence ID" value="MPN50398.1"/>
    <property type="molecule type" value="Genomic_DNA"/>
</dbReference>
<keyword evidence="5 6" id="KW-0560">Oxidoreductase</keyword>
<accession>A0A645IGG5</accession>
<evidence type="ECO:0000313" key="6">
    <source>
        <dbReference type="EMBL" id="MPN50398.1"/>
    </source>
</evidence>
<gene>
    <name evidence="6" type="primary">ydjJ</name>
    <name evidence="6" type="ORF">SDC9_198024</name>
</gene>
<evidence type="ECO:0000256" key="3">
    <source>
        <dbReference type="ARBA" id="ARBA00022723"/>
    </source>
</evidence>
<dbReference type="AlphaFoldDB" id="A0A645IGG5"/>
<dbReference type="GO" id="GO:0016491">
    <property type="term" value="F:oxidoreductase activity"/>
    <property type="evidence" value="ECO:0007669"/>
    <property type="project" value="UniProtKB-KW"/>
</dbReference>
<dbReference type="Gene3D" id="3.40.50.720">
    <property type="entry name" value="NAD(P)-binding Rossmann-like Domain"/>
    <property type="match status" value="1"/>
</dbReference>
<evidence type="ECO:0000256" key="2">
    <source>
        <dbReference type="ARBA" id="ARBA00008072"/>
    </source>
</evidence>
<dbReference type="GO" id="GO:0046872">
    <property type="term" value="F:metal ion binding"/>
    <property type="evidence" value="ECO:0007669"/>
    <property type="project" value="UniProtKB-KW"/>
</dbReference>
<comment type="caution">
    <text evidence="6">The sequence shown here is derived from an EMBL/GenBank/DDBJ whole genome shotgun (WGS) entry which is preliminary data.</text>
</comment>
<reference evidence="6" key="1">
    <citation type="submission" date="2019-08" db="EMBL/GenBank/DDBJ databases">
        <authorList>
            <person name="Kucharzyk K."/>
            <person name="Murdoch R.W."/>
            <person name="Higgins S."/>
            <person name="Loffler F."/>
        </authorList>
    </citation>
    <scope>NUCLEOTIDE SEQUENCE</scope>
</reference>